<dbReference type="EMBL" id="BPLR01003312">
    <property type="protein sequence ID" value="GIX83267.1"/>
    <property type="molecule type" value="Genomic_DNA"/>
</dbReference>
<proteinExistence type="predicted"/>
<organism evidence="1 2">
    <name type="scientific">Caerostris extrusa</name>
    <name type="common">Bark spider</name>
    <name type="synonym">Caerostris bankana</name>
    <dbReference type="NCBI Taxonomy" id="172846"/>
    <lineage>
        <taxon>Eukaryota</taxon>
        <taxon>Metazoa</taxon>
        <taxon>Ecdysozoa</taxon>
        <taxon>Arthropoda</taxon>
        <taxon>Chelicerata</taxon>
        <taxon>Arachnida</taxon>
        <taxon>Araneae</taxon>
        <taxon>Araneomorphae</taxon>
        <taxon>Entelegynae</taxon>
        <taxon>Araneoidea</taxon>
        <taxon>Araneidae</taxon>
        <taxon>Caerostris</taxon>
    </lineage>
</organism>
<accession>A0AAV4NER8</accession>
<keyword evidence="2" id="KW-1185">Reference proteome</keyword>
<protein>
    <submittedName>
        <fullName evidence="1">Uncharacterized protein</fullName>
    </submittedName>
</protein>
<dbReference type="AlphaFoldDB" id="A0AAV4NER8"/>
<evidence type="ECO:0000313" key="1">
    <source>
        <dbReference type="EMBL" id="GIX83267.1"/>
    </source>
</evidence>
<evidence type="ECO:0000313" key="2">
    <source>
        <dbReference type="Proteomes" id="UP001054945"/>
    </source>
</evidence>
<name>A0AAV4NER8_CAEEX</name>
<dbReference type="Proteomes" id="UP001054945">
    <property type="component" value="Unassembled WGS sequence"/>
</dbReference>
<gene>
    <name evidence="1" type="ORF">CEXT_92331</name>
</gene>
<comment type="caution">
    <text evidence="1">The sequence shown here is derived from an EMBL/GenBank/DDBJ whole genome shotgun (WGS) entry which is preliminary data.</text>
</comment>
<reference evidence="1 2" key="1">
    <citation type="submission" date="2021-06" db="EMBL/GenBank/DDBJ databases">
        <title>Caerostris extrusa draft genome.</title>
        <authorList>
            <person name="Kono N."/>
            <person name="Arakawa K."/>
        </authorList>
    </citation>
    <scope>NUCLEOTIDE SEQUENCE [LARGE SCALE GENOMIC DNA]</scope>
</reference>
<sequence length="73" mass="8043">MSANLWQLIGRKGADLSGGIQDILTYATVRREACGINNACRRMPRASPVTLECGFHPSSHLCRCTVDLCTKYD</sequence>